<dbReference type="InterPro" id="IPR004705">
    <property type="entry name" value="Cation/H_exchanger_CPA1_bac"/>
</dbReference>
<dbReference type="PANTHER" id="PTHR10110:SF86">
    <property type="entry name" value="SODIUM_HYDROGEN EXCHANGER 7"/>
    <property type="match status" value="1"/>
</dbReference>
<dbReference type="RefSeq" id="WP_179457919.1">
    <property type="nucleotide sequence ID" value="NZ_BAAAPX010000001.1"/>
</dbReference>
<dbReference type="InterPro" id="IPR006153">
    <property type="entry name" value="Cation/H_exchanger_TM"/>
</dbReference>
<sequence>MLGLELVVVIGFTTLLTKVIARKTGIAQPLLLVGIGVLIGFIPLFRDIELAPEVVLFLFLPAILYWESLTTSLREIRSNLRGIVLMSTGLVVVTAAAVAVLAHAMGLPWGAAWTLGAAIAPTDATAMTSFTRSLPRRNVTILRAESLVNDGTALVLWSLAVGFTVGDTDVSVGAISLTLLIAYVGAGVIGALVAWVAILARRRLRDAITQNIAMLLTPFVAYLLAELVHASGVLAVVVAGLIISQAGPRIGIAEGRRQSDAFWTFTTFLLNASLFVLVGIELPRSTMELAAVDVGMGLVAIAAVTAVIVAVRFAYLFGTVYLIRLIDRRPQQRKRRMSDRARVVSGLAGFRGAVSLAAALAVPATLENGDPFPGRDFIVFVTTGVIVVTLVGQGLVLPAVVRWARLPSDESVGHELRLAETSATRAALDELPEIARRLGVDPEVSERIQGEFEEHLELLEVEDESRDGEEANERSRQDTELRLALLHCKREEVVRLRDEGEIDDIVLRDIQRKLDVEEVRLTGREPGE</sequence>
<dbReference type="GO" id="GO:0005886">
    <property type="term" value="C:plasma membrane"/>
    <property type="evidence" value="ECO:0007669"/>
    <property type="project" value="UniProtKB-SubCell"/>
</dbReference>
<proteinExistence type="inferred from homology"/>
<evidence type="ECO:0000313" key="12">
    <source>
        <dbReference type="EMBL" id="NYD76196.1"/>
    </source>
</evidence>
<dbReference type="Gene3D" id="1.20.1530.20">
    <property type="match status" value="1"/>
</dbReference>
<feature type="transmembrane region" description="Helical" evidence="10">
    <location>
        <begin position="262"/>
        <end position="280"/>
    </location>
</feature>
<comment type="subcellular location">
    <subcellularLocation>
        <location evidence="1 10">Cell membrane</location>
        <topology evidence="1 10">Multi-pass membrane protein</topology>
    </subcellularLocation>
</comment>
<dbReference type="PANTHER" id="PTHR10110">
    <property type="entry name" value="SODIUM/HYDROGEN EXCHANGER"/>
    <property type="match status" value="1"/>
</dbReference>
<evidence type="ECO:0000256" key="10">
    <source>
        <dbReference type="RuleBase" id="RU366002"/>
    </source>
</evidence>
<feature type="transmembrane region" description="Helical" evidence="10">
    <location>
        <begin position="26"/>
        <end position="44"/>
    </location>
</feature>
<keyword evidence="5 10" id="KW-1133">Transmembrane helix</keyword>
<evidence type="ECO:0000256" key="6">
    <source>
        <dbReference type="ARBA" id="ARBA00023053"/>
    </source>
</evidence>
<keyword evidence="6 10" id="KW-0915">Sodium</keyword>
<comment type="caution">
    <text evidence="10">Lacks conserved residue(s) required for the propagation of feature annotation.</text>
</comment>
<keyword evidence="10" id="KW-0050">Antiport</keyword>
<keyword evidence="7 10" id="KW-0406">Ion transport</keyword>
<dbReference type="AlphaFoldDB" id="A0A852T3F5"/>
<dbReference type="GO" id="GO:0051453">
    <property type="term" value="P:regulation of intracellular pH"/>
    <property type="evidence" value="ECO:0007669"/>
    <property type="project" value="TreeGrafter"/>
</dbReference>
<keyword evidence="4 10" id="KW-0812">Transmembrane</keyword>
<name>A0A852T3F5_9MICO</name>
<keyword evidence="13" id="KW-1185">Reference proteome</keyword>
<dbReference type="Proteomes" id="UP000589620">
    <property type="component" value="Unassembled WGS sequence"/>
</dbReference>
<keyword evidence="8 10" id="KW-0472">Membrane</keyword>
<protein>
    <submittedName>
        <fullName evidence="12">CPA1 family monovalent cation:H+ antiporter</fullName>
    </submittedName>
</protein>
<comment type="similarity">
    <text evidence="10">Belongs to the monovalent cation:proton antiporter 1 (CPA1) transporter (TC 2.A.36) family.</text>
</comment>
<feature type="transmembrane region" description="Helical" evidence="10">
    <location>
        <begin position="50"/>
        <end position="68"/>
    </location>
</feature>
<comment type="function">
    <text evidence="10">Na(+)/H(+) antiporter that extrudes sodium in exchange for external protons.</text>
</comment>
<dbReference type="NCBIfam" id="TIGR00831">
    <property type="entry name" value="a_cpa1"/>
    <property type="match status" value="1"/>
</dbReference>
<evidence type="ECO:0000256" key="3">
    <source>
        <dbReference type="ARBA" id="ARBA00022475"/>
    </source>
</evidence>
<comment type="caution">
    <text evidence="12">The sequence shown here is derived from an EMBL/GenBank/DDBJ whole genome shotgun (WGS) entry which is preliminary data.</text>
</comment>
<keyword evidence="2 10" id="KW-0813">Transport</keyword>
<evidence type="ECO:0000256" key="2">
    <source>
        <dbReference type="ARBA" id="ARBA00022448"/>
    </source>
</evidence>
<dbReference type="InterPro" id="IPR038770">
    <property type="entry name" value="Na+/solute_symporter_sf"/>
</dbReference>
<keyword evidence="9 10" id="KW-0739">Sodium transport</keyword>
<keyword evidence="3 10" id="KW-1003">Cell membrane</keyword>
<dbReference type="GO" id="GO:0015385">
    <property type="term" value="F:sodium:proton antiporter activity"/>
    <property type="evidence" value="ECO:0007669"/>
    <property type="project" value="InterPro"/>
</dbReference>
<feature type="transmembrane region" description="Helical" evidence="10">
    <location>
        <begin position="107"/>
        <end position="126"/>
    </location>
</feature>
<evidence type="ECO:0000256" key="1">
    <source>
        <dbReference type="ARBA" id="ARBA00004651"/>
    </source>
</evidence>
<evidence type="ECO:0000256" key="9">
    <source>
        <dbReference type="ARBA" id="ARBA00023201"/>
    </source>
</evidence>
<feature type="transmembrane region" description="Helical" evidence="10">
    <location>
        <begin position="172"/>
        <end position="200"/>
    </location>
</feature>
<evidence type="ECO:0000256" key="7">
    <source>
        <dbReference type="ARBA" id="ARBA00023065"/>
    </source>
</evidence>
<dbReference type="Pfam" id="PF00999">
    <property type="entry name" value="Na_H_Exchanger"/>
    <property type="match status" value="1"/>
</dbReference>
<evidence type="ECO:0000313" key="13">
    <source>
        <dbReference type="Proteomes" id="UP000589620"/>
    </source>
</evidence>
<dbReference type="EMBL" id="JACCBJ010000001">
    <property type="protein sequence ID" value="NYD76196.1"/>
    <property type="molecule type" value="Genomic_DNA"/>
</dbReference>
<evidence type="ECO:0000256" key="5">
    <source>
        <dbReference type="ARBA" id="ARBA00022989"/>
    </source>
</evidence>
<dbReference type="GO" id="GO:0015386">
    <property type="term" value="F:potassium:proton antiporter activity"/>
    <property type="evidence" value="ECO:0007669"/>
    <property type="project" value="TreeGrafter"/>
</dbReference>
<dbReference type="InterPro" id="IPR018422">
    <property type="entry name" value="Cation/H_exchanger_CPA1"/>
</dbReference>
<feature type="transmembrane region" description="Helical" evidence="10">
    <location>
        <begin position="343"/>
        <end position="365"/>
    </location>
</feature>
<feature type="domain" description="Cation/H+ exchanger transmembrane" evidence="11">
    <location>
        <begin position="12"/>
        <end position="403"/>
    </location>
</feature>
<evidence type="ECO:0000259" key="11">
    <source>
        <dbReference type="Pfam" id="PF00999"/>
    </source>
</evidence>
<evidence type="ECO:0000256" key="8">
    <source>
        <dbReference type="ARBA" id="ARBA00023136"/>
    </source>
</evidence>
<dbReference type="GO" id="GO:0098719">
    <property type="term" value="P:sodium ion import across plasma membrane"/>
    <property type="evidence" value="ECO:0007669"/>
    <property type="project" value="TreeGrafter"/>
</dbReference>
<feature type="transmembrane region" description="Helical" evidence="10">
    <location>
        <begin position="300"/>
        <end position="323"/>
    </location>
</feature>
<feature type="transmembrane region" description="Helical" evidence="10">
    <location>
        <begin position="377"/>
        <end position="401"/>
    </location>
</feature>
<organism evidence="12 13">
    <name type="scientific">Leifsonia soli</name>
    <dbReference type="NCBI Taxonomy" id="582665"/>
    <lineage>
        <taxon>Bacteria</taxon>
        <taxon>Bacillati</taxon>
        <taxon>Actinomycetota</taxon>
        <taxon>Actinomycetes</taxon>
        <taxon>Micrococcales</taxon>
        <taxon>Microbacteriaceae</taxon>
        <taxon>Leifsonia</taxon>
    </lineage>
</organism>
<gene>
    <name evidence="12" type="ORF">BJ963_003715</name>
</gene>
<feature type="transmembrane region" description="Helical" evidence="10">
    <location>
        <begin position="80"/>
        <end position="101"/>
    </location>
</feature>
<accession>A0A852T3F5</accession>
<evidence type="ECO:0000256" key="4">
    <source>
        <dbReference type="ARBA" id="ARBA00022692"/>
    </source>
</evidence>
<reference evidence="12 13" key="1">
    <citation type="submission" date="2020-07" db="EMBL/GenBank/DDBJ databases">
        <title>Sequencing the genomes of 1000 actinobacteria strains.</title>
        <authorList>
            <person name="Klenk H.-P."/>
        </authorList>
    </citation>
    <scope>NUCLEOTIDE SEQUENCE [LARGE SCALE GENOMIC DNA]</scope>
    <source>
        <strain evidence="12 13">DSM 23871</strain>
    </source>
</reference>